<evidence type="ECO:0000256" key="1">
    <source>
        <dbReference type="ARBA" id="ARBA00005594"/>
    </source>
</evidence>
<dbReference type="InterPro" id="IPR014729">
    <property type="entry name" value="Rossmann-like_a/b/a_fold"/>
</dbReference>
<dbReference type="InterPro" id="IPR036695">
    <property type="entry name" value="Arg-tRNA-synth_N_sf"/>
</dbReference>
<organism evidence="13 14">
    <name type="scientific">Treponema phagedenis</name>
    <dbReference type="NCBI Taxonomy" id="162"/>
    <lineage>
        <taxon>Bacteria</taxon>
        <taxon>Pseudomonadati</taxon>
        <taxon>Spirochaetota</taxon>
        <taxon>Spirochaetia</taxon>
        <taxon>Spirochaetales</taxon>
        <taxon>Treponemataceae</taxon>
        <taxon>Treponema</taxon>
    </lineage>
</organism>
<dbReference type="PRINTS" id="PR01038">
    <property type="entry name" value="TRNASYNTHARG"/>
</dbReference>
<sequence length="590" mass="66329">MSDIREHWRSIVAGAVSSLLPEGSAPLQSDQITMEVPPNPEMGDVGFPLFPFAKLLRAAPAKIAADVHALLQKNPALKDMGTVKIIGPYINVFLPKDKIAEKTLRAVIEQGKNYGKTESLKGKKIMVEFSSPNTNKPLHLGHLRNDAIGESISRIFEFCGADVYKVNIINDRGVHICKSMLAYMKFADGKTPESLGIKPDRFVGEMYVQFNTYSKENPEKAEQEAQELLRSWEAGDKPEVLELWRKMNDWAIQGIKQTYERTGVSFDKLYFESETYLKGREEVLEGLAKGLFYKEEDGSIWVDLSPIKLDKKVLLRGDGTALYITQDFGTAIFRHNDWPFDRLIYVVGNEQEYHFKVLFYVLGLLGYDWAKNLYHLSYGMVNLPEGKMKSREGTIVDADDLINSLRDVALAEIEQKGRSEAVGDPKEVAEKIALAALHYFLLQVSPKKDMLFNPQESLSFNGNTGPYLQYMGARITSILKKAETEEGKQSISGGSVKPALLTHESEWTLLKTIEDFPQQVSRAADQYDSSIVTAYLYELSKNFSRFYHDCPILSAGNADLAVTRLELARAVKIVLENAARLVLVPFLEVM</sequence>
<dbReference type="Proteomes" id="UP000042527">
    <property type="component" value="Unassembled WGS sequence"/>
</dbReference>
<dbReference type="CDD" id="cd00671">
    <property type="entry name" value="ArgRS_core"/>
    <property type="match status" value="1"/>
</dbReference>
<evidence type="ECO:0000259" key="11">
    <source>
        <dbReference type="SMART" id="SM00836"/>
    </source>
</evidence>
<dbReference type="HAMAP" id="MF_00123">
    <property type="entry name" value="Arg_tRNA_synth"/>
    <property type="match status" value="1"/>
</dbReference>
<dbReference type="Gene3D" id="1.10.730.10">
    <property type="entry name" value="Isoleucyl-tRNA Synthetase, Domain 1"/>
    <property type="match status" value="1"/>
</dbReference>
<comment type="subunit">
    <text evidence="9">Monomer.</text>
</comment>
<dbReference type="Gene3D" id="3.40.50.620">
    <property type="entry name" value="HUPs"/>
    <property type="match status" value="1"/>
</dbReference>
<evidence type="ECO:0000256" key="8">
    <source>
        <dbReference type="ARBA" id="ARBA00049339"/>
    </source>
</evidence>
<keyword evidence="6 9" id="KW-0648">Protein biosynthesis</keyword>
<feature type="domain" description="Arginyl tRNA synthetase N-terminal" evidence="12">
    <location>
        <begin position="6"/>
        <end position="94"/>
    </location>
</feature>
<keyword evidence="2 9" id="KW-0963">Cytoplasm</keyword>
<dbReference type="GO" id="GO:0005737">
    <property type="term" value="C:cytoplasm"/>
    <property type="evidence" value="ECO:0007669"/>
    <property type="project" value="UniProtKB-SubCell"/>
</dbReference>
<evidence type="ECO:0000256" key="7">
    <source>
        <dbReference type="ARBA" id="ARBA00023146"/>
    </source>
</evidence>
<dbReference type="Pfam" id="PF03485">
    <property type="entry name" value="Arg_tRNA_synt_N"/>
    <property type="match status" value="1"/>
</dbReference>
<comment type="similarity">
    <text evidence="1 9 10">Belongs to the class-I aminoacyl-tRNA synthetase family.</text>
</comment>
<dbReference type="Gene3D" id="3.30.1360.70">
    <property type="entry name" value="Arginyl tRNA synthetase N-terminal domain"/>
    <property type="match status" value="1"/>
</dbReference>
<evidence type="ECO:0000256" key="6">
    <source>
        <dbReference type="ARBA" id="ARBA00022917"/>
    </source>
</evidence>
<keyword evidence="7 9" id="KW-0030">Aminoacyl-tRNA synthetase</keyword>
<evidence type="ECO:0000256" key="2">
    <source>
        <dbReference type="ARBA" id="ARBA00022490"/>
    </source>
</evidence>
<evidence type="ECO:0000256" key="9">
    <source>
        <dbReference type="HAMAP-Rule" id="MF_00123"/>
    </source>
</evidence>
<dbReference type="SMART" id="SM01016">
    <property type="entry name" value="Arg_tRNA_synt_N"/>
    <property type="match status" value="1"/>
</dbReference>
<dbReference type="Pfam" id="PF00750">
    <property type="entry name" value="tRNA-synt_1d"/>
    <property type="match status" value="1"/>
</dbReference>
<evidence type="ECO:0000256" key="3">
    <source>
        <dbReference type="ARBA" id="ARBA00022598"/>
    </source>
</evidence>
<dbReference type="InterPro" id="IPR001412">
    <property type="entry name" value="aa-tRNA-synth_I_CS"/>
</dbReference>
<accession>A0A0B7GTA7</accession>
<name>A0A0B7GTA7_TREPH</name>
<evidence type="ECO:0000313" key="13">
    <source>
        <dbReference type="EMBL" id="CEM61874.1"/>
    </source>
</evidence>
<keyword evidence="3 9" id="KW-0436">Ligase</keyword>
<dbReference type="OrthoDB" id="9805987at2"/>
<comment type="catalytic activity">
    <reaction evidence="8 9">
        <text>tRNA(Arg) + L-arginine + ATP = L-arginyl-tRNA(Arg) + AMP + diphosphate</text>
        <dbReference type="Rhea" id="RHEA:20301"/>
        <dbReference type="Rhea" id="RHEA-COMP:9658"/>
        <dbReference type="Rhea" id="RHEA-COMP:9673"/>
        <dbReference type="ChEBI" id="CHEBI:30616"/>
        <dbReference type="ChEBI" id="CHEBI:32682"/>
        <dbReference type="ChEBI" id="CHEBI:33019"/>
        <dbReference type="ChEBI" id="CHEBI:78442"/>
        <dbReference type="ChEBI" id="CHEBI:78513"/>
        <dbReference type="ChEBI" id="CHEBI:456215"/>
        <dbReference type="EC" id="6.1.1.19"/>
    </reaction>
</comment>
<dbReference type="InterPro" id="IPR035684">
    <property type="entry name" value="ArgRS_core"/>
</dbReference>
<dbReference type="PANTHER" id="PTHR11956:SF5">
    <property type="entry name" value="ARGININE--TRNA LIGASE, CYTOPLASMIC"/>
    <property type="match status" value="1"/>
</dbReference>
<feature type="domain" description="DALR anticodon binding" evidence="11">
    <location>
        <begin position="468"/>
        <end position="590"/>
    </location>
</feature>
<dbReference type="PANTHER" id="PTHR11956">
    <property type="entry name" value="ARGINYL-TRNA SYNTHETASE"/>
    <property type="match status" value="1"/>
</dbReference>
<dbReference type="EC" id="6.1.1.19" evidence="9"/>
<evidence type="ECO:0000256" key="4">
    <source>
        <dbReference type="ARBA" id="ARBA00022741"/>
    </source>
</evidence>
<reference evidence="14" key="1">
    <citation type="submission" date="2015-01" db="EMBL/GenBank/DDBJ databases">
        <authorList>
            <person name="Manzoor Shahid"/>
            <person name="Zubair Saima"/>
        </authorList>
    </citation>
    <scope>NUCLEOTIDE SEQUENCE [LARGE SCALE GENOMIC DNA]</scope>
    <source>
        <strain evidence="14">V1</strain>
    </source>
</reference>
<proteinExistence type="inferred from homology"/>
<dbReference type="GO" id="GO:0004814">
    <property type="term" value="F:arginine-tRNA ligase activity"/>
    <property type="evidence" value="ECO:0007669"/>
    <property type="project" value="UniProtKB-UniRule"/>
</dbReference>
<dbReference type="PROSITE" id="PS00178">
    <property type="entry name" value="AA_TRNA_LIGASE_I"/>
    <property type="match status" value="1"/>
</dbReference>
<dbReference type="SMART" id="SM00836">
    <property type="entry name" value="DALR_1"/>
    <property type="match status" value="1"/>
</dbReference>
<dbReference type="Pfam" id="PF05746">
    <property type="entry name" value="DALR_1"/>
    <property type="match status" value="1"/>
</dbReference>
<comment type="subcellular location">
    <subcellularLocation>
        <location evidence="9">Cytoplasm</location>
    </subcellularLocation>
</comment>
<evidence type="ECO:0000256" key="10">
    <source>
        <dbReference type="RuleBase" id="RU363038"/>
    </source>
</evidence>
<dbReference type="InterPro" id="IPR005148">
    <property type="entry name" value="Arg-tRNA-synth_N"/>
</dbReference>
<protein>
    <recommendedName>
        <fullName evidence="9">Arginine--tRNA ligase</fullName>
        <ecNumber evidence="9">6.1.1.19</ecNumber>
    </recommendedName>
    <alternativeName>
        <fullName evidence="9">Arginyl-tRNA synthetase</fullName>
        <shortName evidence="9">ArgRS</shortName>
    </alternativeName>
</protein>
<dbReference type="GO" id="GO:0006420">
    <property type="term" value="P:arginyl-tRNA aminoacylation"/>
    <property type="evidence" value="ECO:0007669"/>
    <property type="project" value="UniProtKB-UniRule"/>
</dbReference>
<feature type="short sequence motif" description="'HIGH' region" evidence="9">
    <location>
        <begin position="132"/>
        <end position="142"/>
    </location>
</feature>
<dbReference type="NCBIfam" id="TIGR00456">
    <property type="entry name" value="argS"/>
    <property type="match status" value="1"/>
</dbReference>
<dbReference type="SUPFAM" id="SSF47323">
    <property type="entry name" value="Anticodon-binding domain of a subclass of class I aminoacyl-tRNA synthetases"/>
    <property type="match status" value="1"/>
</dbReference>
<dbReference type="SUPFAM" id="SSF52374">
    <property type="entry name" value="Nucleotidylyl transferase"/>
    <property type="match status" value="1"/>
</dbReference>
<keyword evidence="14" id="KW-1185">Reference proteome</keyword>
<gene>
    <name evidence="9 13" type="primary">argS</name>
    <name evidence="13" type="ORF">TPHV1_210107</name>
</gene>
<dbReference type="GO" id="GO:0005524">
    <property type="term" value="F:ATP binding"/>
    <property type="evidence" value="ECO:0007669"/>
    <property type="project" value="UniProtKB-UniRule"/>
</dbReference>
<keyword evidence="4 9" id="KW-0547">Nucleotide-binding</keyword>
<evidence type="ECO:0000313" key="14">
    <source>
        <dbReference type="Proteomes" id="UP000042527"/>
    </source>
</evidence>
<dbReference type="EMBL" id="CDNC01000014">
    <property type="protein sequence ID" value="CEM61874.1"/>
    <property type="molecule type" value="Genomic_DNA"/>
</dbReference>
<dbReference type="InterPro" id="IPR001278">
    <property type="entry name" value="Arg-tRNA-ligase"/>
</dbReference>
<dbReference type="SUPFAM" id="SSF55190">
    <property type="entry name" value="Arginyl-tRNA synthetase (ArgRS), N-terminal 'additional' domain"/>
    <property type="match status" value="1"/>
</dbReference>
<keyword evidence="5 9" id="KW-0067">ATP-binding</keyword>
<dbReference type="InterPro" id="IPR008909">
    <property type="entry name" value="DALR_anticod-bd"/>
</dbReference>
<evidence type="ECO:0000256" key="5">
    <source>
        <dbReference type="ARBA" id="ARBA00022840"/>
    </source>
</evidence>
<dbReference type="AlphaFoldDB" id="A0A0B7GTA7"/>
<dbReference type="InterPro" id="IPR009080">
    <property type="entry name" value="tRNAsynth_Ia_anticodon-bd"/>
</dbReference>
<evidence type="ECO:0000259" key="12">
    <source>
        <dbReference type="SMART" id="SM01016"/>
    </source>
</evidence>
<dbReference type="RefSeq" id="WP_044634640.1">
    <property type="nucleotide sequence ID" value="NZ_CDNC01000014.1"/>
</dbReference>